<dbReference type="InterPro" id="IPR027417">
    <property type="entry name" value="P-loop_NTPase"/>
</dbReference>
<dbReference type="AlphaFoldDB" id="Q8EVN4"/>
<evidence type="ECO:0008006" key="5">
    <source>
        <dbReference type="Google" id="ProtNLM"/>
    </source>
</evidence>
<dbReference type="InterPro" id="IPR004256">
    <property type="entry name" value="DUF234"/>
</dbReference>
<proteinExistence type="predicted"/>
<dbReference type="EMBL" id="BA000026">
    <property type="protein sequence ID" value="BAC44316.1"/>
    <property type="molecule type" value="Genomic_DNA"/>
</dbReference>
<evidence type="ECO:0000259" key="1">
    <source>
        <dbReference type="Pfam" id="PF01637"/>
    </source>
</evidence>
<name>Q8EVN4_MALP2</name>
<gene>
    <name evidence="3" type="ordered locus">MYPE5260</name>
</gene>
<dbReference type="GO" id="GO:0005524">
    <property type="term" value="F:ATP binding"/>
    <property type="evidence" value="ECO:0007669"/>
    <property type="project" value="InterPro"/>
</dbReference>
<dbReference type="Pfam" id="PF03008">
    <property type="entry name" value="DUF234"/>
    <property type="match status" value="1"/>
</dbReference>
<dbReference type="Pfam" id="PF01637">
    <property type="entry name" value="ATPase_2"/>
    <property type="match status" value="1"/>
</dbReference>
<dbReference type="SUPFAM" id="SSF52540">
    <property type="entry name" value="P-loop containing nucleoside triphosphate hydrolases"/>
    <property type="match status" value="1"/>
</dbReference>
<dbReference type="STRING" id="272633.gene:10731643"/>
<reference evidence="3 4" key="1">
    <citation type="journal article" date="2002" name="Nucleic Acids Res.">
        <title>The complete genomic sequence of Mycoplasma penetrans, an intracellular bacterial pathogen in humans.</title>
        <authorList>
            <person name="Sasaki Y."/>
            <person name="Ishikawa J."/>
            <person name="Yamashita A."/>
            <person name="Oshima K."/>
            <person name="Kenri T."/>
            <person name="Furuya K."/>
            <person name="Yoshino C."/>
            <person name="Horino A."/>
            <person name="Shiba T."/>
            <person name="Sasaki T."/>
            <person name="Hattori M."/>
        </authorList>
    </citation>
    <scope>NUCLEOTIDE SEQUENCE [LARGE SCALE GENOMIC DNA]</scope>
    <source>
        <strain evidence="3 4">HF-2</strain>
    </source>
</reference>
<feature type="domain" description="ATPase" evidence="1">
    <location>
        <begin position="2"/>
        <end position="197"/>
    </location>
</feature>
<accession>Q8EVN4</accession>
<dbReference type="KEGG" id="mpe:MYPE5260"/>
<dbReference type="InterPro" id="IPR011579">
    <property type="entry name" value="ATPase_dom"/>
</dbReference>
<evidence type="ECO:0000259" key="2">
    <source>
        <dbReference type="Pfam" id="PF03008"/>
    </source>
</evidence>
<sequence length="457" mass="54048">MFFGRKKELDRISEKINSNKFENILLTGIKRIGKTSLLKKVSDNFEGYKIFFAATESGYDNNFKNLWNMVSKLFDVKFNLNDPNDILGFIFEKSLEHKILFIIDEYPYLKSNLKKLDSILQILIDHNHEKSKMKLIISGSYIKAMNNIISYSNPLYGRFTDRIVLKDLNYLEVSNFYPNYSLEDKVKMYSIFGGNPFYNSFIDNNISVNENIKRNILNNPFCLDSPIKIYGEEINNIEGANMVFNSIATGKHRYKDLVSGAVSLQNLPYVLEPLLEMGLINKQTPINMRDNKRKTLYYIEDNFIDFYYKYIFNNFNNFINMNTDDFFEEMIRNELETYTIPKKFEKLSREAILHMNLNKLNNINYKDIGKYWYDDPKTKTNMEFDVVCKDKEDSYVFFEVKFSKNPIGDNVVNKKIYQLNQLKINNYKLGFISKSGFDLSHKKDYILFDLKDLYLER</sequence>
<dbReference type="RefSeq" id="WP_011077350.1">
    <property type="nucleotide sequence ID" value="NC_004432.1"/>
</dbReference>
<evidence type="ECO:0000313" key="4">
    <source>
        <dbReference type="Proteomes" id="UP000002522"/>
    </source>
</evidence>
<dbReference type="HOGENOM" id="CLU_041137_0_0_14"/>
<organism evidence="3 4">
    <name type="scientific">Malacoplasma penetrans (strain HF-2)</name>
    <name type="common">Mycoplasma penetrans</name>
    <dbReference type="NCBI Taxonomy" id="272633"/>
    <lineage>
        <taxon>Bacteria</taxon>
        <taxon>Bacillati</taxon>
        <taxon>Mycoplasmatota</taxon>
        <taxon>Mycoplasmoidales</taxon>
        <taxon>Mycoplasmoidaceae</taxon>
        <taxon>Malacoplasma</taxon>
    </lineage>
</organism>
<protein>
    <recommendedName>
        <fullName evidence="5">ATPase</fullName>
    </recommendedName>
</protein>
<feature type="domain" description="DUF234" evidence="2">
    <location>
        <begin position="307"/>
        <end position="404"/>
    </location>
</feature>
<dbReference type="PANTHER" id="PTHR34704">
    <property type="entry name" value="ATPASE"/>
    <property type="match status" value="1"/>
</dbReference>
<dbReference type="Gene3D" id="3.40.50.300">
    <property type="entry name" value="P-loop containing nucleotide triphosphate hydrolases"/>
    <property type="match status" value="2"/>
</dbReference>
<dbReference type="Proteomes" id="UP000002522">
    <property type="component" value="Chromosome"/>
</dbReference>
<dbReference type="InParanoid" id="Q8EVN4"/>
<dbReference type="eggNOG" id="COG1672">
    <property type="taxonomic scope" value="Bacteria"/>
</dbReference>
<keyword evidence="4" id="KW-1185">Reference proteome</keyword>
<evidence type="ECO:0000313" key="3">
    <source>
        <dbReference type="EMBL" id="BAC44316.1"/>
    </source>
</evidence>
<dbReference type="PANTHER" id="PTHR34704:SF1">
    <property type="entry name" value="ATPASE"/>
    <property type="match status" value="1"/>
</dbReference>